<evidence type="ECO:0000256" key="8">
    <source>
        <dbReference type="ARBA" id="ARBA00022824"/>
    </source>
</evidence>
<dbReference type="GO" id="GO:1904423">
    <property type="term" value="C:dehydrodolichyl diphosphate synthase complex"/>
    <property type="evidence" value="ECO:0007669"/>
    <property type="project" value="InterPro"/>
</dbReference>
<evidence type="ECO:0000313" key="15">
    <source>
        <dbReference type="EMBL" id="KAF2096647.1"/>
    </source>
</evidence>
<evidence type="ECO:0000256" key="11">
    <source>
        <dbReference type="ARBA" id="ARBA00023136"/>
    </source>
</evidence>
<evidence type="ECO:0000313" key="16">
    <source>
        <dbReference type="Proteomes" id="UP000799772"/>
    </source>
</evidence>
<name>A0A9P4IDP0_9PEZI</name>
<comment type="similarity">
    <text evidence="4">Belongs to the UPP synthase family.</text>
</comment>
<evidence type="ECO:0000256" key="1">
    <source>
        <dbReference type="ARBA" id="ARBA00001946"/>
    </source>
</evidence>
<feature type="compositionally biased region" description="Basic and acidic residues" evidence="13">
    <location>
        <begin position="22"/>
        <end position="32"/>
    </location>
</feature>
<dbReference type="EC" id="2.5.1.87" evidence="5"/>
<evidence type="ECO:0000256" key="2">
    <source>
        <dbReference type="ARBA" id="ARBA00004586"/>
    </source>
</evidence>
<dbReference type="PANTHER" id="PTHR21528">
    <property type="entry name" value="DEHYDRODOLICHYL DIPHOSPHATE SYNTHASE COMPLEX SUBUNIT NUS1"/>
    <property type="match status" value="1"/>
</dbReference>
<comment type="caution">
    <text evidence="15">The sequence shown here is derived from an EMBL/GenBank/DDBJ whole genome shotgun (WGS) entry which is preliminary data.</text>
</comment>
<evidence type="ECO:0000256" key="12">
    <source>
        <dbReference type="ARBA" id="ARBA00047353"/>
    </source>
</evidence>
<dbReference type="PANTHER" id="PTHR21528:SF0">
    <property type="entry name" value="DEHYDRODOLICHYL DIPHOSPHATE SYNTHASE COMPLEX SUBUNIT NUS1"/>
    <property type="match status" value="1"/>
</dbReference>
<dbReference type="AlphaFoldDB" id="A0A9P4IDP0"/>
<dbReference type="SUPFAM" id="SSF64005">
    <property type="entry name" value="Undecaprenyl diphosphate synthase"/>
    <property type="match status" value="1"/>
</dbReference>
<dbReference type="OrthoDB" id="19639at2759"/>
<comment type="cofactor">
    <cofactor evidence="1">
        <name>Mg(2+)</name>
        <dbReference type="ChEBI" id="CHEBI:18420"/>
    </cofactor>
</comment>
<keyword evidence="6" id="KW-0808">Transferase</keyword>
<feature type="compositionally biased region" description="Basic and acidic residues" evidence="13">
    <location>
        <begin position="1"/>
        <end position="13"/>
    </location>
</feature>
<keyword evidence="11 14" id="KW-0472">Membrane</keyword>
<evidence type="ECO:0000256" key="13">
    <source>
        <dbReference type="SAM" id="MobiDB-lite"/>
    </source>
</evidence>
<comment type="catalytic activity">
    <reaction evidence="12">
        <text>n isopentenyl diphosphate + (2E,6E)-farnesyl diphosphate = a di-trans,poly-cis-polyprenyl diphosphate + n diphosphate</text>
        <dbReference type="Rhea" id="RHEA:53008"/>
        <dbReference type="Rhea" id="RHEA-COMP:19494"/>
        <dbReference type="ChEBI" id="CHEBI:33019"/>
        <dbReference type="ChEBI" id="CHEBI:128769"/>
        <dbReference type="ChEBI" id="CHEBI:136960"/>
        <dbReference type="ChEBI" id="CHEBI:175763"/>
        <dbReference type="EC" id="2.5.1.87"/>
    </reaction>
</comment>
<evidence type="ECO:0000256" key="7">
    <source>
        <dbReference type="ARBA" id="ARBA00022692"/>
    </source>
</evidence>
<keyword evidence="7 14" id="KW-0812">Transmembrane</keyword>
<protein>
    <recommendedName>
        <fullName evidence="5">ditrans,polycis-polyprenyl diphosphate synthase [(2E,6E)-farnesyldiphosphate specific]</fullName>
        <ecNumber evidence="5">2.5.1.87</ecNumber>
    </recommendedName>
</protein>
<accession>A0A9P4IDP0</accession>
<evidence type="ECO:0000256" key="3">
    <source>
        <dbReference type="ARBA" id="ARBA00004922"/>
    </source>
</evidence>
<evidence type="ECO:0000256" key="5">
    <source>
        <dbReference type="ARBA" id="ARBA00012596"/>
    </source>
</evidence>
<comment type="pathway">
    <text evidence="3">Protein modification; protein glycosylation.</text>
</comment>
<evidence type="ECO:0000256" key="4">
    <source>
        <dbReference type="ARBA" id="ARBA00005432"/>
    </source>
</evidence>
<dbReference type="Gene3D" id="3.40.1180.10">
    <property type="entry name" value="Decaprenyl diphosphate synthase-like"/>
    <property type="match status" value="1"/>
</dbReference>
<reference evidence="15" key="1">
    <citation type="journal article" date="2020" name="Stud. Mycol.">
        <title>101 Dothideomycetes genomes: a test case for predicting lifestyles and emergence of pathogens.</title>
        <authorList>
            <person name="Haridas S."/>
            <person name="Albert R."/>
            <person name="Binder M."/>
            <person name="Bloem J."/>
            <person name="Labutti K."/>
            <person name="Salamov A."/>
            <person name="Andreopoulos B."/>
            <person name="Baker S."/>
            <person name="Barry K."/>
            <person name="Bills G."/>
            <person name="Bluhm B."/>
            <person name="Cannon C."/>
            <person name="Castanera R."/>
            <person name="Culley D."/>
            <person name="Daum C."/>
            <person name="Ezra D."/>
            <person name="Gonzalez J."/>
            <person name="Henrissat B."/>
            <person name="Kuo A."/>
            <person name="Liang C."/>
            <person name="Lipzen A."/>
            <person name="Lutzoni F."/>
            <person name="Magnuson J."/>
            <person name="Mondo S."/>
            <person name="Nolan M."/>
            <person name="Ohm R."/>
            <person name="Pangilinan J."/>
            <person name="Park H.-J."/>
            <person name="Ramirez L."/>
            <person name="Alfaro M."/>
            <person name="Sun H."/>
            <person name="Tritt A."/>
            <person name="Yoshinaga Y."/>
            <person name="Zwiers L.-H."/>
            <person name="Turgeon B."/>
            <person name="Goodwin S."/>
            <person name="Spatafora J."/>
            <person name="Crous P."/>
            <person name="Grigoriev I."/>
        </authorList>
    </citation>
    <scope>NUCLEOTIDE SEQUENCE</scope>
    <source>
        <strain evidence="15">CBS 133067</strain>
    </source>
</reference>
<dbReference type="EMBL" id="ML978129">
    <property type="protein sequence ID" value="KAF2096647.1"/>
    <property type="molecule type" value="Genomic_DNA"/>
</dbReference>
<evidence type="ECO:0000256" key="6">
    <source>
        <dbReference type="ARBA" id="ARBA00022679"/>
    </source>
</evidence>
<dbReference type="InterPro" id="IPR038887">
    <property type="entry name" value="Nus1/NgBR"/>
</dbReference>
<dbReference type="GO" id="GO:0005789">
    <property type="term" value="C:endoplasmic reticulum membrane"/>
    <property type="evidence" value="ECO:0007669"/>
    <property type="project" value="UniProtKB-SubCell"/>
</dbReference>
<keyword evidence="9" id="KW-0460">Magnesium</keyword>
<feature type="transmembrane region" description="Helical" evidence="14">
    <location>
        <begin position="72"/>
        <end position="94"/>
    </location>
</feature>
<evidence type="ECO:0000256" key="14">
    <source>
        <dbReference type="SAM" id="Phobius"/>
    </source>
</evidence>
<evidence type="ECO:0000256" key="9">
    <source>
        <dbReference type="ARBA" id="ARBA00022842"/>
    </source>
</evidence>
<comment type="subcellular location">
    <subcellularLocation>
        <location evidence="2">Endoplasmic reticulum membrane</location>
    </subcellularLocation>
</comment>
<gene>
    <name evidence="15" type="ORF">NA57DRAFT_42580</name>
</gene>
<keyword evidence="16" id="KW-1185">Reference proteome</keyword>
<dbReference type="GO" id="GO:0045547">
    <property type="term" value="F:ditrans,polycis-polyprenyl diphosphate synthase [(2E,6E)-farnesyl diphosphate specific] activity"/>
    <property type="evidence" value="ECO:0007669"/>
    <property type="project" value="UniProtKB-EC"/>
</dbReference>
<proteinExistence type="inferred from homology"/>
<keyword evidence="8" id="KW-0256">Endoplasmic reticulum</keyword>
<sequence>MSKFTNKDEEAAFHRNATVDGRPLEPHEREAFFNRYLPPTPNSHSPSPARGDRSHLQQSSSKKQPRKTHLRALIMSQVHLLIYTLIHFFFSIYIRIRRMYHAVVNRFMSVMYYHHRTPELIAKDVKALDRVPDHLSVVLELRQDDGLEGLLEDVAEVAAWCCSAQIGMLSIYEKTGILKSYQQQTHRAITRNLHAYFGPPPARPTVSLRAPHMEAYSPPSTPLSPFPGPDPFHINVLLLSADDGRNTMVDLTKTLAEMSQRGKLRAEDVTADVIDIELRDGVMGEPDLLLLFGERVVLDGYPPWQVRLTEIFHVPDNTEGVGYQVFLAALHRYAKAQMRFGR</sequence>
<dbReference type="Proteomes" id="UP000799772">
    <property type="component" value="Unassembled WGS sequence"/>
</dbReference>
<keyword evidence="10 14" id="KW-1133">Transmembrane helix</keyword>
<feature type="region of interest" description="Disordered" evidence="13">
    <location>
        <begin position="1"/>
        <end position="68"/>
    </location>
</feature>
<organism evidence="15 16">
    <name type="scientific">Rhizodiscina lignyota</name>
    <dbReference type="NCBI Taxonomy" id="1504668"/>
    <lineage>
        <taxon>Eukaryota</taxon>
        <taxon>Fungi</taxon>
        <taxon>Dikarya</taxon>
        <taxon>Ascomycota</taxon>
        <taxon>Pezizomycotina</taxon>
        <taxon>Dothideomycetes</taxon>
        <taxon>Pleosporomycetidae</taxon>
        <taxon>Aulographales</taxon>
        <taxon>Rhizodiscinaceae</taxon>
        <taxon>Rhizodiscina</taxon>
    </lineage>
</organism>
<evidence type="ECO:0000256" key="10">
    <source>
        <dbReference type="ARBA" id="ARBA00022989"/>
    </source>
</evidence>
<dbReference type="InterPro" id="IPR036424">
    <property type="entry name" value="UPP_synth-like_sf"/>
</dbReference>